<reference evidence="12 13" key="1">
    <citation type="submission" date="2018-12" db="EMBL/GenBank/DDBJ databases">
        <title>Draft genome sequence of Xylaria grammica IHI A82.</title>
        <authorList>
            <person name="Buettner E."/>
            <person name="Kellner H."/>
        </authorList>
    </citation>
    <scope>NUCLEOTIDE SEQUENCE [LARGE SCALE GENOMIC DNA]</scope>
    <source>
        <strain evidence="12 13">IHI A82</strain>
    </source>
</reference>
<feature type="compositionally biased region" description="Polar residues" evidence="10">
    <location>
        <begin position="149"/>
        <end position="178"/>
    </location>
</feature>
<evidence type="ECO:0000313" key="12">
    <source>
        <dbReference type="EMBL" id="RWA14705.1"/>
    </source>
</evidence>
<gene>
    <name evidence="12" type="ORF">EKO27_g397</name>
</gene>
<sequence>MRFPACSGLLRRHNVLLKTLNSPRVAIITSRPASSLSAIHKGLRQSQKSRPQGFDRSSLEATKSRRPPQGSRRSRDPDWTPPTFKIKRGKKDVTDTGPEPQSRRSRFNDPEHNFGKRSLVYQMKHGALREKVAELEGRQRGHKTRGHKTPSSPRAPSERMTSNDFMKDFNASTGQHSTPLKGVGREPPAYARKPVGRDARTRFGADPKENSNRERIRRTEPPAYARKPVGQDTRARFDADPKENSNREHIRRTDNSFFDTRREGPTNASPLRTRHESFPNKPEQLTGTRDGDGQAPQREQESRNVDDGPIRIHHTTAASQFLYGRSVVEAALKNSRRQLYRLYIYDGDDRRNVSQDDMLAKLAYEKGVKIIKVPNKGLHMLDKMSGGRPHNGCVLEASPLPQLPLKALGPLSENITKPGFYVERTYQSSEEAKVNGTSDFVSYHLPKGRKPFILLLDGILDPGNLGAILRTAAFLGVNGIAITKSSSATLTAVALKASAGASEVITLFSVNSAMDFLTRSKENGWLVYAAVPATKRSKGNSHLTVDRIDTYDPLSSQPTVLVVGSEGEGLTRQVRRQADHEVSIPSSSGSLSSVVDSLNVSVATGILCSAFLKKQTSGMMEIDEGPGEFDDSKTPLW</sequence>
<dbReference type="InterPro" id="IPR029026">
    <property type="entry name" value="tRNA_m1G_MTases_N"/>
</dbReference>
<dbReference type="InterPro" id="IPR004441">
    <property type="entry name" value="rRNA_MeTrfase_TrmH"/>
</dbReference>
<dbReference type="Pfam" id="PF00588">
    <property type="entry name" value="SpoU_methylase"/>
    <property type="match status" value="1"/>
</dbReference>
<keyword evidence="6" id="KW-0949">S-adenosyl-L-methionine</keyword>
<evidence type="ECO:0000256" key="6">
    <source>
        <dbReference type="ARBA" id="ARBA00022691"/>
    </source>
</evidence>
<evidence type="ECO:0000313" key="13">
    <source>
        <dbReference type="Proteomes" id="UP000286045"/>
    </source>
</evidence>
<feature type="compositionally biased region" description="Basic and acidic residues" evidence="10">
    <location>
        <begin position="233"/>
        <end position="264"/>
    </location>
</feature>
<dbReference type="PANTHER" id="PTHR46103">
    <property type="entry name" value="RRNA METHYLTRANSFERASE 1, MITOCHONDRIAL"/>
    <property type="match status" value="1"/>
</dbReference>
<evidence type="ECO:0000256" key="4">
    <source>
        <dbReference type="ARBA" id="ARBA00022603"/>
    </source>
</evidence>
<dbReference type="Proteomes" id="UP000286045">
    <property type="component" value="Unassembled WGS sequence"/>
</dbReference>
<dbReference type="STRING" id="363999.A0A439DJW6"/>
<dbReference type="GO" id="GO:0005739">
    <property type="term" value="C:mitochondrion"/>
    <property type="evidence" value="ECO:0007669"/>
    <property type="project" value="UniProtKB-SubCell"/>
</dbReference>
<accession>A0A439DJW6</accession>
<dbReference type="InterPro" id="IPR047261">
    <property type="entry name" value="MRM1_MeTrfase_dom"/>
</dbReference>
<dbReference type="EMBL" id="RYZI01000004">
    <property type="protein sequence ID" value="RWA14705.1"/>
    <property type="molecule type" value="Genomic_DNA"/>
</dbReference>
<evidence type="ECO:0000256" key="1">
    <source>
        <dbReference type="ARBA" id="ARBA00004173"/>
    </source>
</evidence>
<dbReference type="GO" id="GO:0003723">
    <property type="term" value="F:RNA binding"/>
    <property type="evidence" value="ECO:0007669"/>
    <property type="project" value="InterPro"/>
</dbReference>
<feature type="compositionally biased region" description="Basic and acidic residues" evidence="10">
    <location>
        <begin position="298"/>
        <end position="309"/>
    </location>
</feature>
<dbReference type="InterPro" id="IPR047182">
    <property type="entry name" value="MRM1"/>
</dbReference>
<dbReference type="InterPro" id="IPR001537">
    <property type="entry name" value="SpoU_MeTrfase"/>
</dbReference>
<proteinExistence type="inferred from homology"/>
<evidence type="ECO:0000256" key="5">
    <source>
        <dbReference type="ARBA" id="ARBA00022679"/>
    </source>
</evidence>
<keyword evidence="5" id="KW-0808">Transferase</keyword>
<keyword evidence="13" id="KW-1185">Reference proteome</keyword>
<dbReference type="Gene3D" id="3.30.1330.30">
    <property type="match status" value="1"/>
</dbReference>
<evidence type="ECO:0000256" key="10">
    <source>
        <dbReference type="SAM" id="MobiDB-lite"/>
    </source>
</evidence>
<dbReference type="Pfam" id="PF08032">
    <property type="entry name" value="SpoU_sub_bind"/>
    <property type="match status" value="1"/>
</dbReference>
<dbReference type="InterPro" id="IPR013123">
    <property type="entry name" value="SpoU_subst-bd"/>
</dbReference>
<comment type="subcellular location">
    <subcellularLocation>
        <location evidence="1">Mitochondrion</location>
    </subcellularLocation>
</comment>
<keyword evidence="4" id="KW-0489">Methyltransferase</keyword>
<dbReference type="SMART" id="SM00967">
    <property type="entry name" value="SpoU_sub_bind"/>
    <property type="match status" value="1"/>
</dbReference>
<feature type="domain" description="RNA 2-O ribose methyltransferase substrate binding" evidence="11">
    <location>
        <begin position="321"/>
        <end position="403"/>
    </location>
</feature>
<keyword evidence="3" id="KW-0698">rRNA processing</keyword>
<dbReference type="InterPro" id="IPR029064">
    <property type="entry name" value="Ribosomal_eL30-like_sf"/>
</dbReference>
<dbReference type="FunFam" id="3.30.1330.30:FF:000035">
    <property type="entry name" value="TrmH family RNA methyltransferase"/>
    <property type="match status" value="1"/>
</dbReference>
<dbReference type="Gene3D" id="3.40.1280.10">
    <property type="match status" value="1"/>
</dbReference>
<evidence type="ECO:0000256" key="3">
    <source>
        <dbReference type="ARBA" id="ARBA00022552"/>
    </source>
</evidence>
<keyword evidence="8" id="KW-0496">Mitochondrion</keyword>
<dbReference type="SUPFAM" id="SSF75217">
    <property type="entry name" value="alpha/beta knot"/>
    <property type="match status" value="1"/>
</dbReference>
<dbReference type="InterPro" id="IPR029028">
    <property type="entry name" value="Alpha/beta_knot_MTases"/>
</dbReference>
<dbReference type="AlphaFoldDB" id="A0A439DJW6"/>
<keyword evidence="7" id="KW-0809">Transit peptide</keyword>
<evidence type="ECO:0000259" key="11">
    <source>
        <dbReference type="SMART" id="SM00967"/>
    </source>
</evidence>
<feature type="region of interest" description="Disordered" evidence="10">
    <location>
        <begin position="35"/>
        <end position="117"/>
    </location>
</feature>
<dbReference type="GO" id="GO:0016435">
    <property type="term" value="F:rRNA (guanine) methyltransferase activity"/>
    <property type="evidence" value="ECO:0007669"/>
    <property type="project" value="TreeGrafter"/>
</dbReference>
<feature type="compositionally biased region" description="Basic and acidic residues" evidence="10">
    <location>
        <begin position="195"/>
        <end position="220"/>
    </location>
</feature>
<dbReference type="NCBIfam" id="TIGR00186">
    <property type="entry name" value="rRNA_methyl_3"/>
    <property type="match status" value="1"/>
</dbReference>
<evidence type="ECO:0000256" key="7">
    <source>
        <dbReference type="ARBA" id="ARBA00022946"/>
    </source>
</evidence>
<protein>
    <recommendedName>
        <fullName evidence="9">rRNA methyltransferase 1, mitochondrial</fullName>
    </recommendedName>
</protein>
<organism evidence="12 13">
    <name type="scientific">Xylaria grammica</name>
    <dbReference type="NCBI Taxonomy" id="363999"/>
    <lineage>
        <taxon>Eukaryota</taxon>
        <taxon>Fungi</taxon>
        <taxon>Dikarya</taxon>
        <taxon>Ascomycota</taxon>
        <taxon>Pezizomycotina</taxon>
        <taxon>Sordariomycetes</taxon>
        <taxon>Xylariomycetidae</taxon>
        <taxon>Xylariales</taxon>
        <taxon>Xylariaceae</taxon>
        <taxon>Xylaria</taxon>
    </lineage>
</organism>
<feature type="region of interest" description="Disordered" evidence="10">
    <location>
        <begin position="134"/>
        <end position="309"/>
    </location>
</feature>
<evidence type="ECO:0000256" key="8">
    <source>
        <dbReference type="ARBA" id="ARBA00023128"/>
    </source>
</evidence>
<comment type="caution">
    <text evidence="12">The sequence shown here is derived from an EMBL/GenBank/DDBJ whole genome shotgun (WGS) entry which is preliminary data.</text>
</comment>
<comment type="similarity">
    <text evidence="2">Belongs to the class IV-like SAM-binding methyltransferase superfamily. RNA methyltransferase TrmH family.</text>
</comment>
<dbReference type="SUPFAM" id="SSF55315">
    <property type="entry name" value="L30e-like"/>
    <property type="match status" value="1"/>
</dbReference>
<dbReference type="PANTHER" id="PTHR46103:SF1">
    <property type="entry name" value="RRNA METHYLTRANSFERASE 1, MITOCHONDRIAL"/>
    <property type="match status" value="1"/>
</dbReference>
<evidence type="ECO:0000256" key="9">
    <source>
        <dbReference type="ARBA" id="ARBA00034881"/>
    </source>
</evidence>
<name>A0A439DJW6_9PEZI</name>
<dbReference type="CDD" id="cd18105">
    <property type="entry name" value="SpoU-like_MRM1"/>
    <property type="match status" value="1"/>
</dbReference>
<evidence type="ECO:0000256" key="2">
    <source>
        <dbReference type="ARBA" id="ARBA00007228"/>
    </source>
</evidence>